<evidence type="ECO:0000313" key="2">
    <source>
        <dbReference type="EnsemblMetazoa" id="XP_030853408"/>
    </source>
</evidence>
<dbReference type="OrthoDB" id="10052411at2759"/>
<feature type="compositionally biased region" description="Polar residues" evidence="1">
    <location>
        <begin position="733"/>
        <end position="744"/>
    </location>
</feature>
<proteinExistence type="predicted"/>
<accession>A0A7M7PMS3</accession>
<evidence type="ECO:0000313" key="3">
    <source>
        <dbReference type="Proteomes" id="UP000007110"/>
    </source>
</evidence>
<feature type="compositionally biased region" description="Low complexity" evidence="1">
    <location>
        <begin position="976"/>
        <end position="998"/>
    </location>
</feature>
<feature type="region of interest" description="Disordered" evidence="1">
    <location>
        <begin position="820"/>
        <end position="853"/>
    </location>
</feature>
<feature type="region of interest" description="Disordered" evidence="1">
    <location>
        <begin position="644"/>
        <end position="801"/>
    </location>
</feature>
<dbReference type="EnsemblMetazoa" id="XM_030997548">
    <property type="protein sequence ID" value="XP_030853408"/>
    <property type="gene ID" value="LOC755357"/>
</dbReference>
<feature type="compositionally biased region" description="Polar residues" evidence="1">
    <location>
        <begin position="130"/>
        <end position="143"/>
    </location>
</feature>
<sequence>MEEKFSKFGGEMKKQYWLEPTAAAMAKLDEIQFSVESMKPASAFNVQSVWSPASSTPPPSSPIGRSPSSSKASPYTELETEPPLSTVSIQKTSAWGSNTSIPDLIKAQGERQKKPKGAPRRPWSGRKVPSSPTLQRRGSQTGSGDDANKDTPGAFIAVKGAKSVMYDVGSRPPSGRSHPSSSSSSTAGPHNSSHDVFEMMEAANTARPTHGESATEGEDNALEEFLRSQPNGHKHELSKLSAAYADERNVTPPPPPPCASPDLEKLINGGLDEEDYYYADRDHPEVEGHKEEDRDSGELYIHVTQPSYVPPQLLRRPTPEPLKLSMTIPDAEGEEDYSTDEDRSSGAPSPQLSPDIEVQSVTSEVSAQLTAQYITSQRDSPSHTHPLTPQGVDSTITQDRVDEWDHREIDASAGKSRKGRQSVKFVEERNVTFDITPRDCASTHKPSPPSVSRVQRPRSALKSPGVRKSIVQKKRPSSAGYKGSSQPSQGNSYSSGRLNHRDDEGGSNEESDEEQNVTNDELMDAINNNAISQLLDNLTKPRSKKEVETMMSHLAVSEANKATTDTTKATQEVPQSHIVRTVQVSSSSPKQNYYEKAILAKKKSMYHRQNTPTRTLTTKVIEFGDEGPSMETKEVSYFQVVTPPSQVKVSRPTSSRGPRRGWEEPGASEGTHVNRPTMGKKSFVEQQVARPTSRIGSYQDFEDSDPLELDKRSPRSAASQRARPRSAVLKAKSQVSPHSCARTKSPNRTKPRPHSSFVNSNPPKKPVRRSSSPSAQNYSNSSRALVPAVRKSKAEVQRNREAFRALKDGSLKKTKTYGKQIVAVDDRSPVRTVSTGKEQQDGGKGSDSDSIDEYPKSMREEEVFSLHRHLTKSGVKISFKTLKRGLVAPNEKNANDCLDQLPSNVSLNLLSKPEAWLGETYRNYQIAENALRRAETQIAIQEEKAQIEAEKLKESMKMASGKKKKKKKGGKKKTKSSGSTRSTLSSAKSSASVISSRSKVAEGDRPISAISALGLDPDEILKDIL</sequence>
<feature type="compositionally biased region" description="Low complexity" evidence="1">
    <location>
        <begin position="169"/>
        <end position="191"/>
    </location>
</feature>
<feature type="compositionally biased region" description="Low complexity" evidence="1">
    <location>
        <begin position="483"/>
        <end position="496"/>
    </location>
</feature>
<feature type="compositionally biased region" description="Low complexity" evidence="1">
    <location>
        <begin position="715"/>
        <end position="727"/>
    </location>
</feature>
<dbReference type="KEGG" id="spu:755357"/>
<dbReference type="OMA" id="QFATRDW"/>
<evidence type="ECO:0000256" key="1">
    <source>
        <dbReference type="SAM" id="MobiDB-lite"/>
    </source>
</evidence>
<feature type="compositionally biased region" description="Basic and acidic residues" evidence="1">
    <location>
        <begin position="278"/>
        <end position="297"/>
    </location>
</feature>
<feature type="compositionally biased region" description="Basic and acidic residues" evidence="1">
    <location>
        <begin position="838"/>
        <end position="853"/>
    </location>
</feature>
<dbReference type="InParanoid" id="A0A7M7PMS3"/>
<dbReference type="Proteomes" id="UP000007110">
    <property type="component" value="Unassembled WGS sequence"/>
</dbReference>
<feature type="compositionally biased region" description="Polar residues" evidence="1">
    <location>
        <begin position="359"/>
        <end position="398"/>
    </location>
</feature>
<protein>
    <submittedName>
        <fullName evidence="2">Uncharacterized protein</fullName>
    </submittedName>
</protein>
<feature type="region of interest" description="Disordered" evidence="1">
    <location>
        <begin position="48"/>
        <end position="525"/>
    </location>
</feature>
<feature type="compositionally biased region" description="Acidic residues" evidence="1">
    <location>
        <begin position="505"/>
        <end position="515"/>
    </location>
</feature>
<feature type="compositionally biased region" description="Low complexity" evidence="1">
    <location>
        <begin position="769"/>
        <end position="783"/>
    </location>
</feature>
<feature type="compositionally biased region" description="Polar residues" evidence="1">
    <location>
        <begin position="83"/>
        <end position="101"/>
    </location>
</feature>
<dbReference type="GeneID" id="755357"/>
<keyword evidence="3" id="KW-1185">Reference proteome</keyword>
<reference evidence="3" key="1">
    <citation type="submission" date="2015-02" db="EMBL/GenBank/DDBJ databases">
        <title>Genome sequencing for Strongylocentrotus purpuratus.</title>
        <authorList>
            <person name="Murali S."/>
            <person name="Liu Y."/>
            <person name="Vee V."/>
            <person name="English A."/>
            <person name="Wang M."/>
            <person name="Skinner E."/>
            <person name="Han Y."/>
            <person name="Muzny D.M."/>
            <person name="Worley K.C."/>
            <person name="Gibbs R.A."/>
        </authorList>
    </citation>
    <scope>NUCLEOTIDE SEQUENCE</scope>
</reference>
<reference evidence="2" key="2">
    <citation type="submission" date="2021-01" db="UniProtKB">
        <authorList>
            <consortium name="EnsemblMetazoa"/>
        </authorList>
    </citation>
    <scope>IDENTIFICATION</scope>
</reference>
<dbReference type="AlphaFoldDB" id="A0A7M7PMS3"/>
<feature type="compositionally biased region" description="Basic and acidic residues" evidence="1">
    <location>
        <begin position="792"/>
        <end position="801"/>
    </location>
</feature>
<feature type="compositionally biased region" description="Low complexity" evidence="1">
    <location>
        <begin position="62"/>
        <end position="74"/>
    </location>
</feature>
<feature type="compositionally biased region" description="Basic residues" evidence="1">
    <location>
        <begin position="960"/>
        <end position="975"/>
    </location>
</feature>
<name>A0A7M7PMS3_STRPU</name>
<feature type="compositionally biased region" description="Basic and acidic residues" evidence="1">
    <location>
        <begin position="399"/>
        <end position="410"/>
    </location>
</feature>
<dbReference type="RefSeq" id="XP_030853408.1">
    <property type="nucleotide sequence ID" value="XM_030997548.1"/>
</dbReference>
<organism evidence="2 3">
    <name type="scientific">Strongylocentrotus purpuratus</name>
    <name type="common">Purple sea urchin</name>
    <dbReference type="NCBI Taxonomy" id="7668"/>
    <lineage>
        <taxon>Eukaryota</taxon>
        <taxon>Metazoa</taxon>
        <taxon>Echinodermata</taxon>
        <taxon>Eleutherozoa</taxon>
        <taxon>Echinozoa</taxon>
        <taxon>Echinoidea</taxon>
        <taxon>Euechinoidea</taxon>
        <taxon>Echinacea</taxon>
        <taxon>Camarodonta</taxon>
        <taxon>Echinidea</taxon>
        <taxon>Strongylocentrotidae</taxon>
        <taxon>Strongylocentrotus</taxon>
    </lineage>
</organism>
<feature type="region of interest" description="Disordered" evidence="1">
    <location>
        <begin position="951"/>
        <end position="1008"/>
    </location>
</feature>